<dbReference type="Gene3D" id="2.60.40.780">
    <property type="entry name" value="von Hippel-Lindau disease tumour suppressor, beta domain"/>
    <property type="match status" value="1"/>
</dbReference>
<protein>
    <submittedName>
        <fullName evidence="3">VHL domain-containing protein</fullName>
    </submittedName>
</protein>
<dbReference type="SUPFAM" id="SSF49468">
    <property type="entry name" value="VHL"/>
    <property type="match status" value="1"/>
</dbReference>
<dbReference type="Pfam" id="PF01847">
    <property type="entry name" value="VHL"/>
    <property type="match status" value="1"/>
</dbReference>
<name>A0A1I7X6U9_HETBA</name>
<reference evidence="3" key="1">
    <citation type="submission" date="2016-11" db="UniProtKB">
        <authorList>
            <consortium name="WormBaseParasite"/>
        </authorList>
    </citation>
    <scope>IDENTIFICATION</scope>
</reference>
<keyword evidence="2" id="KW-1185">Reference proteome</keyword>
<evidence type="ECO:0000259" key="1">
    <source>
        <dbReference type="Pfam" id="PF01847"/>
    </source>
</evidence>
<accession>A0A1I7X6U9</accession>
<dbReference type="AlphaFoldDB" id="A0A1I7X6U9"/>
<dbReference type="Proteomes" id="UP000095283">
    <property type="component" value="Unplaced"/>
</dbReference>
<dbReference type="InterPro" id="IPR037140">
    <property type="entry name" value="VHL_beta_dom_sf"/>
</dbReference>
<dbReference type="InterPro" id="IPR036208">
    <property type="entry name" value="VHL_sf"/>
</dbReference>
<dbReference type="InterPro" id="IPR024053">
    <property type="entry name" value="VHL_beta_dom"/>
</dbReference>
<evidence type="ECO:0000313" key="3">
    <source>
        <dbReference type="WBParaSite" id="Hba_13119"/>
    </source>
</evidence>
<proteinExistence type="predicted"/>
<evidence type="ECO:0000313" key="2">
    <source>
        <dbReference type="Proteomes" id="UP000095283"/>
    </source>
</evidence>
<organism evidence="2 3">
    <name type="scientific">Heterorhabditis bacteriophora</name>
    <name type="common">Entomopathogenic nematode worm</name>
    <dbReference type="NCBI Taxonomy" id="37862"/>
    <lineage>
        <taxon>Eukaryota</taxon>
        <taxon>Metazoa</taxon>
        <taxon>Ecdysozoa</taxon>
        <taxon>Nematoda</taxon>
        <taxon>Chromadorea</taxon>
        <taxon>Rhabditida</taxon>
        <taxon>Rhabditina</taxon>
        <taxon>Rhabditomorpha</taxon>
        <taxon>Strongyloidea</taxon>
        <taxon>Heterorhabditidae</taxon>
        <taxon>Heterorhabditis</taxon>
    </lineage>
</organism>
<dbReference type="WBParaSite" id="Hba_13119">
    <property type="protein sequence ID" value="Hba_13119"/>
    <property type="gene ID" value="Hba_13119"/>
</dbReference>
<feature type="domain" description="von Hippel-Lindau disease tumour suppressor beta" evidence="1">
    <location>
        <begin position="21"/>
        <end position="87"/>
    </location>
</feature>
<sequence length="114" mass="13024">MVDVIEQDINLNPAGLGVRNLRSGIATVQVLVRFWNLTGINVDIIWVNEEGRGIRFGQLKKNQYIDITTYEGHPWIFRESGVGDILIGQPGNISVRILYVTNILFVKLFFIFYI</sequence>